<dbReference type="InterPro" id="IPR000120">
    <property type="entry name" value="Amidase"/>
</dbReference>
<comment type="similarity">
    <text evidence="1 10">Belongs to the amidase family. GatA subfamily.</text>
</comment>
<evidence type="ECO:0000256" key="8">
    <source>
        <dbReference type="ARBA" id="ARBA00022917"/>
    </source>
</evidence>
<organism evidence="12 13">
    <name type="scientific">Advenella alkanexedens</name>
    <dbReference type="NCBI Taxonomy" id="1481665"/>
    <lineage>
        <taxon>Bacteria</taxon>
        <taxon>Pseudomonadati</taxon>
        <taxon>Pseudomonadota</taxon>
        <taxon>Betaproteobacteria</taxon>
        <taxon>Burkholderiales</taxon>
        <taxon>Alcaligenaceae</taxon>
    </lineage>
</organism>
<evidence type="ECO:0000256" key="10">
    <source>
        <dbReference type="HAMAP-Rule" id="MF_00120"/>
    </source>
</evidence>
<comment type="caution">
    <text evidence="12">The sequence shown here is derived from an EMBL/GenBank/DDBJ whole genome shotgun (WGS) entry which is preliminary data.</text>
</comment>
<dbReference type="HAMAP" id="MF_00120">
    <property type="entry name" value="GatA"/>
    <property type="match status" value="1"/>
</dbReference>
<dbReference type="PROSITE" id="PS00571">
    <property type="entry name" value="AMIDASES"/>
    <property type="match status" value="1"/>
</dbReference>
<evidence type="ECO:0000256" key="5">
    <source>
        <dbReference type="ARBA" id="ARBA00022598"/>
    </source>
</evidence>
<keyword evidence="5 10" id="KW-0436">Ligase</keyword>
<protein>
    <recommendedName>
        <fullName evidence="4 10">Glutamyl-tRNA(Gln) amidotransferase subunit A</fullName>
        <shortName evidence="10">Glu-ADT subunit A</shortName>
        <ecNumber evidence="3 10">6.3.5.7</ecNumber>
    </recommendedName>
</protein>
<keyword evidence="8 10" id="KW-0648">Protein biosynthesis</keyword>
<proteinExistence type="inferred from homology"/>
<evidence type="ECO:0000256" key="9">
    <source>
        <dbReference type="ARBA" id="ARBA00047407"/>
    </source>
</evidence>
<keyword evidence="13" id="KW-1185">Reference proteome</keyword>
<keyword evidence="6 10" id="KW-0547">Nucleotide-binding</keyword>
<dbReference type="InterPro" id="IPR023631">
    <property type="entry name" value="Amidase_dom"/>
</dbReference>
<evidence type="ECO:0000256" key="6">
    <source>
        <dbReference type="ARBA" id="ARBA00022741"/>
    </source>
</evidence>
<evidence type="ECO:0000256" key="3">
    <source>
        <dbReference type="ARBA" id="ARBA00012739"/>
    </source>
</evidence>
<evidence type="ECO:0000256" key="2">
    <source>
        <dbReference type="ARBA" id="ARBA00011123"/>
    </source>
</evidence>
<dbReference type="PANTHER" id="PTHR11895">
    <property type="entry name" value="TRANSAMIDASE"/>
    <property type="match status" value="1"/>
</dbReference>
<dbReference type="Pfam" id="PF01425">
    <property type="entry name" value="Amidase"/>
    <property type="match status" value="1"/>
</dbReference>
<feature type="active site" description="Charge relay system" evidence="10">
    <location>
        <position position="82"/>
    </location>
</feature>
<dbReference type="EMBL" id="JAHSPR010000002">
    <property type="protein sequence ID" value="MBV4396365.1"/>
    <property type="molecule type" value="Genomic_DNA"/>
</dbReference>
<feature type="active site" description="Acyl-ester intermediate" evidence="10">
    <location>
        <position position="181"/>
    </location>
</feature>
<sequence>MSNTTSPYTFSSIAQMRKALDSKQVSATELAQAALDRAHATKHLNIFLDINPEATLAQAKEADQRIAEGKQQLLTGIPIAHKDVFVTRQWRTTAGSKMLENYTSPFDATVVEHLNNAGTVNIGKLNCDEFAMGSGNENSAFGPCLNPWDTNAVPGGSSGGSAAAVAAGIVLATTGTDTGGSVRQPSAMCGVSGIKPTYGTVSRFGMIAYGSSLDQAGPIAGSAQDLVELLDVISAFDERDSTSIETCDGTPNRQGRVKQAYLDTLASQNAQGSLPLKGLRIGVPKEFFGPGLSADVASAIEAALQQYEALGAERVEISLPRTELSIPAYYVLAPAEASSNLSRYDGVRYGYRAKEYKGLEDMTSRSRSEAFGPEVQRRIMIGTYVLSQGYYDAYYLQAQRIRRLIANDFQAAFATQCDVIMGPVSPNVAKNIGENRDDLTADWLADIFTLGISMAGLPAMSIPCGFGGANGNRPIGLQIIGNYFNEGQILAIADRFQQHTDWHTRKPEIK</sequence>
<evidence type="ECO:0000313" key="12">
    <source>
        <dbReference type="EMBL" id="MBV4396365.1"/>
    </source>
</evidence>
<dbReference type="Proteomes" id="UP000722165">
    <property type="component" value="Unassembled WGS sequence"/>
</dbReference>
<feature type="domain" description="Amidase" evidence="11">
    <location>
        <begin position="29"/>
        <end position="490"/>
    </location>
</feature>
<evidence type="ECO:0000313" key="13">
    <source>
        <dbReference type="Proteomes" id="UP000722165"/>
    </source>
</evidence>
<comment type="function">
    <text evidence="10">Allows the formation of correctly charged Gln-tRNA(Gln) through the transamidation of misacylated Glu-tRNA(Gln) in organisms which lack glutaminyl-tRNA synthetase. The reaction takes place in the presence of glutamine and ATP through an activated gamma-phospho-Glu-tRNA(Gln).</text>
</comment>
<dbReference type="EC" id="6.3.5.7" evidence="3 10"/>
<dbReference type="InterPro" id="IPR020556">
    <property type="entry name" value="Amidase_CS"/>
</dbReference>
<accession>A0ABS6NL60</accession>
<dbReference type="NCBIfam" id="TIGR00132">
    <property type="entry name" value="gatA"/>
    <property type="match status" value="1"/>
</dbReference>
<evidence type="ECO:0000256" key="4">
    <source>
        <dbReference type="ARBA" id="ARBA00014428"/>
    </source>
</evidence>
<evidence type="ECO:0000256" key="1">
    <source>
        <dbReference type="ARBA" id="ARBA00008069"/>
    </source>
</evidence>
<keyword evidence="7 10" id="KW-0067">ATP-binding</keyword>
<dbReference type="InterPro" id="IPR004412">
    <property type="entry name" value="GatA"/>
</dbReference>
<evidence type="ECO:0000259" key="11">
    <source>
        <dbReference type="Pfam" id="PF01425"/>
    </source>
</evidence>
<comment type="subunit">
    <text evidence="2 10">Heterotrimer of A, B and C subunits.</text>
</comment>
<gene>
    <name evidence="10 12" type="primary">gatA</name>
    <name evidence="12" type="ORF">KU392_03715</name>
</gene>
<name>A0ABS6NL60_9BURK</name>
<comment type="catalytic activity">
    <reaction evidence="9 10">
        <text>L-glutamyl-tRNA(Gln) + L-glutamine + ATP + H2O = L-glutaminyl-tRNA(Gln) + L-glutamate + ADP + phosphate + H(+)</text>
        <dbReference type="Rhea" id="RHEA:17521"/>
        <dbReference type="Rhea" id="RHEA-COMP:9681"/>
        <dbReference type="Rhea" id="RHEA-COMP:9684"/>
        <dbReference type="ChEBI" id="CHEBI:15377"/>
        <dbReference type="ChEBI" id="CHEBI:15378"/>
        <dbReference type="ChEBI" id="CHEBI:29985"/>
        <dbReference type="ChEBI" id="CHEBI:30616"/>
        <dbReference type="ChEBI" id="CHEBI:43474"/>
        <dbReference type="ChEBI" id="CHEBI:58359"/>
        <dbReference type="ChEBI" id="CHEBI:78520"/>
        <dbReference type="ChEBI" id="CHEBI:78521"/>
        <dbReference type="ChEBI" id="CHEBI:456216"/>
        <dbReference type="EC" id="6.3.5.7"/>
    </reaction>
</comment>
<dbReference type="RefSeq" id="WP_217734603.1">
    <property type="nucleotide sequence ID" value="NZ_JAHSPR010000002.1"/>
</dbReference>
<dbReference type="PANTHER" id="PTHR11895:SF151">
    <property type="entry name" value="GLUTAMYL-TRNA(GLN) AMIDOTRANSFERASE SUBUNIT A"/>
    <property type="match status" value="1"/>
</dbReference>
<feature type="active site" description="Charge relay system" evidence="10">
    <location>
        <position position="157"/>
    </location>
</feature>
<reference evidence="12 13" key="1">
    <citation type="submission" date="2021-06" db="EMBL/GenBank/DDBJ databases">
        <authorList>
            <person name="Lu T."/>
            <person name="Wang Q."/>
            <person name="Han X."/>
        </authorList>
    </citation>
    <scope>NUCLEOTIDE SEQUENCE [LARGE SCALE GENOMIC DNA]</scope>
    <source>
        <strain evidence="12 13">LAM0050</strain>
    </source>
</reference>
<evidence type="ECO:0000256" key="7">
    <source>
        <dbReference type="ARBA" id="ARBA00022840"/>
    </source>
</evidence>